<dbReference type="FunFam" id="3.20.20.70:FF:000140">
    <property type="entry name" value="Fructose-bisphosphate aldolase"/>
    <property type="match status" value="1"/>
</dbReference>
<dbReference type="Proteomes" id="UP000245678">
    <property type="component" value="Unassembled WGS sequence"/>
</dbReference>
<evidence type="ECO:0000256" key="4">
    <source>
        <dbReference type="ARBA" id="ARBA00023152"/>
    </source>
</evidence>
<evidence type="ECO:0000256" key="6">
    <source>
        <dbReference type="RuleBase" id="RU003994"/>
    </source>
</evidence>
<comment type="similarity">
    <text evidence="3 6">Belongs to the class I fructose-bisphosphate aldolase family.</text>
</comment>
<evidence type="ECO:0000256" key="5">
    <source>
        <dbReference type="ARBA" id="ARBA00023239"/>
    </source>
</evidence>
<sequence length="342" mass="38227">MELQSLKNIAKQLMAGNKGLLAMDESTSTCNKRFQALDIPQTEEYRRKYRELIVTTPRLEEAISGAILFDETIRQSTADGKLFIETLKEKGIVPGIKVDEGAIDMDGFPDEKITEGLDNLHKRLTEYYALGARFAKWRAVITIGNNTPTSGNIKANAFLLARYAIICQEIGMVPIVEPEVLMDGNHSLKTCAEVTTEVLHTVFNQLYQQRVSFEGMILKPNMIVPGLQSPQQDNADAVADATINCFLRCVPASVPGIAFLSGGQSPELASERLNAMHVRFKDKMPWALTFSYSRAVQQPCLEKWGGRDENIAEAQRLLYERAHINTLAREGKYTAELEQQEI</sequence>
<reference evidence="7 8" key="1">
    <citation type="submission" date="2018-05" db="EMBL/GenBank/DDBJ databases">
        <title>Genomic Encyclopedia of Archaeal and Bacterial Type Strains, Phase II (KMG-II): from individual species to whole genera.</title>
        <authorList>
            <person name="Goeker M."/>
        </authorList>
    </citation>
    <scope>NUCLEOTIDE SEQUENCE [LARGE SCALE GENOMIC DNA]</scope>
    <source>
        <strain evidence="7 8">DSM 19975</strain>
    </source>
</reference>
<dbReference type="GO" id="GO:0006096">
    <property type="term" value="P:glycolytic process"/>
    <property type="evidence" value="ECO:0007669"/>
    <property type="project" value="UniProtKB-UniPathway"/>
</dbReference>
<dbReference type="InterPro" id="IPR029768">
    <property type="entry name" value="Aldolase_I_AS"/>
</dbReference>
<dbReference type="NCBIfam" id="NF033379">
    <property type="entry name" value="FrucBisAld_I"/>
    <property type="match status" value="1"/>
</dbReference>
<proteinExistence type="inferred from homology"/>
<dbReference type="Gene3D" id="3.20.20.70">
    <property type="entry name" value="Aldolase class I"/>
    <property type="match status" value="1"/>
</dbReference>
<dbReference type="PANTHER" id="PTHR11627">
    <property type="entry name" value="FRUCTOSE-BISPHOSPHATE ALDOLASE"/>
    <property type="match status" value="1"/>
</dbReference>
<dbReference type="EC" id="4.1.2.13" evidence="6"/>
<comment type="catalytic activity">
    <reaction evidence="1 6">
        <text>beta-D-fructose 1,6-bisphosphate = D-glyceraldehyde 3-phosphate + dihydroxyacetone phosphate</text>
        <dbReference type="Rhea" id="RHEA:14729"/>
        <dbReference type="ChEBI" id="CHEBI:32966"/>
        <dbReference type="ChEBI" id="CHEBI:57642"/>
        <dbReference type="ChEBI" id="CHEBI:59776"/>
        <dbReference type="EC" id="4.1.2.13"/>
    </reaction>
</comment>
<organism evidence="7 8">
    <name type="scientific">Mucilaginibacter oryzae</name>
    <dbReference type="NCBI Taxonomy" id="468058"/>
    <lineage>
        <taxon>Bacteria</taxon>
        <taxon>Pseudomonadati</taxon>
        <taxon>Bacteroidota</taxon>
        <taxon>Sphingobacteriia</taxon>
        <taxon>Sphingobacteriales</taxon>
        <taxon>Sphingobacteriaceae</taxon>
        <taxon>Mucilaginibacter</taxon>
    </lineage>
</organism>
<evidence type="ECO:0000256" key="3">
    <source>
        <dbReference type="ARBA" id="ARBA00010387"/>
    </source>
</evidence>
<evidence type="ECO:0000256" key="2">
    <source>
        <dbReference type="ARBA" id="ARBA00004714"/>
    </source>
</evidence>
<evidence type="ECO:0000313" key="8">
    <source>
        <dbReference type="Proteomes" id="UP000245678"/>
    </source>
</evidence>
<accession>A0A316H9J8</accession>
<dbReference type="EMBL" id="QGHA01000005">
    <property type="protein sequence ID" value="PWK77147.1"/>
    <property type="molecule type" value="Genomic_DNA"/>
</dbReference>
<dbReference type="InterPro" id="IPR000741">
    <property type="entry name" value="FBA_I"/>
</dbReference>
<dbReference type="PROSITE" id="PS00158">
    <property type="entry name" value="ALDOLASE_CLASS_I"/>
    <property type="match status" value="1"/>
</dbReference>
<dbReference type="GO" id="GO:0004332">
    <property type="term" value="F:fructose-bisphosphate aldolase activity"/>
    <property type="evidence" value="ECO:0007669"/>
    <property type="project" value="UniProtKB-EC"/>
</dbReference>
<evidence type="ECO:0000256" key="1">
    <source>
        <dbReference type="ARBA" id="ARBA00000441"/>
    </source>
</evidence>
<gene>
    <name evidence="7" type="ORF">LX99_02957</name>
</gene>
<dbReference type="Pfam" id="PF00274">
    <property type="entry name" value="Glycolytic"/>
    <property type="match status" value="1"/>
</dbReference>
<keyword evidence="5 6" id="KW-0456">Lyase</keyword>
<keyword evidence="4 6" id="KW-0324">Glycolysis</keyword>
<comment type="caution">
    <text evidence="7">The sequence shown here is derived from an EMBL/GenBank/DDBJ whole genome shotgun (WGS) entry which is preliminary data.</text>
</comment>
<name>A0A316H9J8_9SPHI</name>
<dbReference type="SUPFAM" id="SSF51569">
    <property type="entry name" value="Aldolase"/>
    <property type="match status" value="1"/>
</dbReference>
<keyword evidence="8" id="KW-1185">Reference proteome</keyword>
<dbReference type="InterPro" id="IPR013785">
    <property type="entry name" value="Aldolase_TIM"/>
</dbReference>
<dbReference type="RefSeq" id="WP_109608566.1">
    <property type="nucleotide sequence ID" value="NZ_QGHA01000005.1"/>
</dbReference>
<evidence type="ECO:0000313" key="7">
    <source>
        <dbReference type="EMBL" id="PWK77147.1"/>
    </source>
</evidence>
<dbReference type="AlphaFoldDB" id="A0A316H9J8"/>
<dbReference type="UniPathway" id="UPA00109">
    <property type="reaction ID" value="UER00183"/>
</dbReference>
<protein>
    <recommendedName>
        <fullName evidence="6">Fructose-bisphosphate aldolase</fullName>
        <ecNumber evidence="6">4.1.2.13</ecNumber>
    </recommendedName>
</protein>
<comment type="pathway">
    <text evidence="2">Carbohydrate degradation; glycolysis; D-glyceraldehyde 3-phosphate and glycerone phosphate from D-glucose: step 4/4.</text>
</comment>